<dbReference type="InterPro" id="IPR001412">
    <property type="entry name" value="aa-tRNA-synth_I_CS"/>
</dbReference>
<dbReference type="AlphaFoldDB" id="A0A2H0VJG9"/>
<dbReference type="Gene3D" id="1.10.10.350">
    <property type="match status" value="1"/>
</dbReference>
<keyword evidence="6 10" id="KW-0547">Nucleotide-binding</keyword>
<comment type="similarity">
    <text evidence="2 10">Belongs to the class-I aminoacyl-tRNA synthetase family. Glutamate--tRNA ligase type 1 subfamily.</text>
</comment>
<evidence type="ECO:0000313" key="14">
    <source>
        <dbReference type="Proteomes" id="UP000230776"/>
    </source>
</evidence>
<comment type="subcellular location">
    <subcellularLocation>
        <location evidence="1 10">Cytoplasm</location>
    </subcellularLocation>
</comment>
<evidence type="ECO:0000256" key="2">
    <source>
        <dbReference type="ARBA" id="ARBA00007894"/>
    </source>
</evidence>
<dbReference type="GO" id="GO:0005524">
    <property type="term" value="F:ATP binding"/>
    <property type="evidence" value="ECO:0007669"/>
    <property type="project" value="UniProtKB-UniRule"/>
</dbReference>
<dbReference type="PRINTS" id="PR00987">
    <property type="entry name" value="TRNASYNTHGLU"/>
</dbReference>
<dbReference type="EC" id="6.1.1.17" evidence="10"/>
<evidence type="ECO:0000259" key="12">
    <source>
        <dbReference type="Pfam" id="PF19269"/>
    </source>
</evidence>
<dbReference type="NCBIfam" id="TIGR00464">
    <property type="entry name" value="gltX_bact"/>
    <property type="match status" value="1"/>
</dbReference>
<dbReference type="InterPro" id="IPR004527">
    <property type="entry name" value="Glu-tRNA-ligase_bac/mito"/>
</dbReference>
<evidence type="ECO:0000256" key="8">
    <source>
        <dbReference type="ARBA" id="ARBA00022917"/>
    </source>
</evidence>
<gene>
    <name evidence="10" type="primary">gltX</name>
    <name evidence="13" type="ORF">COT88_01645</name>
</gene>
<keyword evidence="5 10" id="KW-0436">Ligase</keyword>
<dbReference type="InterPro" id="IPR045462">
    <property type="entry name" value="aa-tRNA-synth_I_cd-bd"/>
</dbReference>
<keyword evidence="7 10" id="KW-0067">ATP-binding</keyword>
<feature type="domain" description="Glutamyl/glutaminyl-tRNA synthetase class Ib catalytic" evidence="11">
    <location>
        <begin position="6"/>
        <end position="313"/>
    </location>
</feature>
<comment type="catalytic activity">
    <reaction evidence="10">
        <text>tRNA(Glu) + L-glutamate + ATP = L-glutamyl-tRNA(Glu) + AMP + diphosphate</text>
        <dbReference type="Rhea" id="RHEA:23540"/>
        <dbReference type="Rhea" id="RHEA-COMP:9663"/>
        <dbReference type="Rhea" id="RHEA-COMP:9680"/>
        <dbReference type="ChEBI" id="CHEBI:29985"/>
        <dbReference type="ChEBI" id="CHEBI:30616"/>
        <dbReference type="ChEBI" id="CHEBI:33019"/>
        <dbReference type="ChEBI" id="CHEBI:78442"/>
        <dbReference type="ChEBI" id="CHEBI:78520"/>
        <dbReference type="ChEBI" id="CHEBI:456215"/>
        <dbReference type="EC" id="6.1.1.17"/>
    </reaction>
</comment>
<keyword evidence="9 10" id="KW-0030">Aminoacyl-tRNA synthetase</keyword>
<feature type="short sequence motif" description="'KMSKS' region" evidence="10">
    <location>
        <begin position="244"/>
        <end position="248"/>
    </location>
</feature>
<proteinExistence type="inferred from homology"/>
<evidence type="ECO:0000313" key="13">
    <source>
        <dbReference type="EMBL" id="PIR98509.1"/>
    </source>
</evidence>
<dbReference type="GO" id="GO:0008270">
    <property type="term" value="F:zinc ion binding"/>
    <property type="evidence" value="ECO:0007669"/>
    <property type="project" value="InterPro"/>
</dbReference>
<evidence type="ECO:0000259" key="11">
    <source>
        <dbReference type="Pfam" id="PF00749"/>
    </source>
</evidence>
<dbReference type="GO" id="GO:0004818">
    <property type="term" value="F:glutamate-tRNA ligase activity"/>
    <property type="evidence" value="ECO:0007669"/>
    <property type="project" value="UniProtKB-UniRule"/>
</dbReference>
<dbReference type="Pfam" id="PF00749">
    <property type="entry name" value="tRNA-synt_1c"/>
    <property type="match status" value="1"/>
</dbReference>
<dbReference type="InterPro" id="IPR033910">
    <property type="entry name" value="GluRS_core"/>
</dbReference>
<dbReference type="Proteomes" id="UP000230776">
    <property type="component" value="Unassembled WGS sequence"/>
</dbReference>
<reference evidence="14" key="1">
    <citation type="submission" date="2017-09" db="EMBL/GenBank/DDBJ databases">
        <title>Depth-based differentiation of microbial function through sediment-hosted aquifers and enrichment of novel symbionts in the deep terrestrial subsurface.</title>
        <authorList>
            <person name="Probst A.J."/>
            <person name="Ladd B."/>
            <person name="Jarett J.K."/>
            <person name="Geller-Mcgrath D.E."/>
            <person name="Sieber C.M.K."/>
            <person name="Emerson J.B."/>
            <person name="Anantharaman K."/>
            <person name="Thomas B.C."/>
            <person name="Malmstrom R."/>
            <person name="Stieglmeier M."/>
            <person name="Klingl A."/>
            <person name="Woyke T."/>
            <person name="Ryan C.M."/>
            <person name="Banfield J.F."/>
        </authorList>
    </citation>
    <scope>NUCLEOTIDE SEQUENCE [LARGE SCALE GENOMIC DNA]</scope>
</reference>
<evidence type="ECO:0000256" key="9">
    <source>
        <dbReference type="ARBA" id="ARBA00023146"/>
    </source>
</evidence>
<feature type="binding site" evidence="10">
    <location>
        <position position="247"/>
    </location>
    <ligand>
        <name>ATP</name>
        <dbReference type="ChEBI" id="CHEBI:30616"/>
    </ligand>
</feature>
<evidence type="ECO:0000256" key="6">
    <source>
        <dbReference type="ARBA" id="ARBA00022741"/>
    </source>
</evidence>
<name>A0A2H0VJG9_9BACT</name>
<dbReference type="EMBL" id="PFAG01000014">
    <property type="protein sequence ID" value="PIR98509.1"/>
    <property type="molecule type" value="Genomic_DNA"/>
</dbReference>
<dbReference type="GO" id="GO:0000049">
    <property type="term" value="F:tRNA binding"/>
    <property type="evidence" value="ECO:0007669"/>
    <property type="project" value="InterPro"/>
</dbReference>
<dbReference type="InterPro" id="IPR014729">
    <property type="entry name" value="Rossmann-like_a/b/a_fold"/>
</dbReference>
<organism evidence="13 14">
    <name type="scientific">Candidatus Colwellbacteria bacterium CG10_big_fil_rev_8_21_14_0_10_41_28</name>
    <dbReference type="NCBI Taxonomy" id="1974539"/>
    <lineage>
        <taxon>Bacteria</taxon>
        <taxon>Candidatus Colwelliibacteriota</taxon>
    </lineage>
</organism>
<dbReference type="CDD" id="cd00808">
    <property type="entry name" value="GluRS_core"/>
    <property type="match status" value="1"/>
</dbReference>
<dbReference type="InterPro" id="IPR000924">
    <property type="entry name" value="Glu/Gln-tRNA-synth"/>
</dbReference>
<feature type="domain" description="Aminoacyl-tRNA synthetase class I anticodon-binding" evidence="12">
    <location>
        <begin position="343"/>
        <end position="464"/>
    </location>
</feature>
<dbReference type="PROSITE" id="PS00178">
    <property type="entry name" value="AA_TRNA_LIGASE_I"/>
    <property type="match status" value="1"/>
</dbReference>
<comment type="caution">
    <text evidence="10">Lacks conserved residue(s) required for the propagation of feature annotation.</text>
</comment>
<dbReference type="HAMAP" id="MF_00022">
    <property type="entry name" value="Glu_tRNA_synth_type1"/>
    <property type="match status" value="1"/>
</dbReference>
<sequence>MSKDKKIRVRFAPSPTGPLHIGGARTALFNWLFAKANGGEFVLRIEDTDSERSKEEYEVDIKEGLTWLGLEWDDFFRQSDRKKIYREYLEKLLEENKAYYCFCSKEELEAEKEAHLSQGLASKYSGRCRSIKPEEAKERVDGGEGYVIRVKIPDREVSFDDLIRGKITFDGTLIGDTVVARDLDNPLYNFVVVIDDSLNEVTHVIRGEDHISNTPLQIFLMESMGFDLPEFAHLPMILNPDKSKMSKRFSDVALSDYMRQGYLPDAMFNFLAFLGWHPKEDREVMTREEVINEFTLDRVQKGGAVFDIDKLNWLGKHYMKEASPKEIIEIVRGTVSSDWELKEAMMNPLKGRISKGSEAEDELRFYFDIPTYGADLLKWKEMNFGEVEINLNKTKEVLEKVPDKDFKRDVLEGKIMDLIPENEKGEWLWPLRVSLSGNDRSPGPFEIMEALGKEQSLSRIDIALRKISVPNETY</sequence>
<keyword evidence="8 10" id="KW-0648">Protein biosynthesis</keyword>
<dbReference type="Gene3D" id="3.40.50.620">
    <property type="entry name" value="HUPs"/>
    <property type="match status" value="1"/>
</dbReference>
<keyword evidence="4 10" id="KW-0963">Cytoplasm</keyword>
<dbReference type="SUPFAM" id="SSF52374">
    <property type="entry name" value="Nucleotidylyl transferase"/>
    <property type="match status" value="1"/>
</dbReference>
<dbReference type="PANTHER" id="PTHR43311:SF2">
    <property type="entry name" value="GLUTAMATE--TRNA LIGASE, MITOCHONDRIAL-RELATED"/>
    <property type="match status" value="1"/>
</dbReference>
<dbReference type="InterPro" id="IPR049940">
    <property type="entry name" value="GluQ/Sye"/>
</dbReference>
<evidence type="ECO:0000256" key="7">
    <source>
        <dbReference type="ARBA" id="ARBA00022840"/>
    </source>
</evidence>
<dbReference type="InterPro" id="IPR020058">
    <property type="entry name" value="Glu/Gln-tRNA-synth_Ib_cat-dom"/>
</dbReference>
<accession>A0A2H0VJG9</accession>
<feature type="short sequence motif" description="'HIGH' region" evidence="10">
    <location>
        <begin position="13"/>
        <end position="23"/>
    </location>
</feature>
<evidence type="ECO:0000256" key="4">
    <source>
        <dbReference type="ARBA" id="ARBA00022490"/>
    </source>
</evidence>
<protein>
    <recommendedName>
        <fullName evidence="10">Glutamate--tRNA ligase</fullName>
        <ecNumber evidence="10">6.1.1.17</ecNumber>
    </recommendedName>
    <alternativeName>
        <fullName evidence="10">Glutamyl-tRNA synthetase</fullName>
        <shortName evidence="10">GluRS</shortName>
    </alternativeName>
</protein>
<dbReference type="Pfam" id="PF19269">
    <property type="entry name" value="Anticodon_2"/>
    <property type="match status" value="1"/>
</dbReference>
<comment type="caution">
    <text evidence="13">The sequence shown here is derived from an EMBL/GenBank/DDBJ whole genome shotgun (WGS) entry which is preliminary data.</text>
</comment>
<dbReference type="InterPro" id="IPR020751">
    <property type="entry name" value="aa-tRNA-synth_I_codon-bd_sub2"/>
</dbReference>
<dbReference type="GO" id="GO:0006424">
    <property type="term" value="P:glutamyl-tRNA aminoacylation"/>
    <property type="evidence" value="ECO:0007669"/>
    <property type="project" value="UniProtKB-UniRule"/>
</dbReference>
<dbReference type="GO" id="GO:0005829">
    <property type="term" value="C:cytosol"/>
    <property type="evidence" value="ECO:0007669"/>
    <property type="project" value="TreeGrafter"/>
</dbReference>
<evidence type="ECO:0000256" key="3">
    <source>
        <dbReference type="ARBA" id="ARBA00011245"/>
    </source>
</evidence>
<evidence type="ECO:0000256" key="5">
    <source>
        <dbReference type="ARBA" id="ARBA00022598"/>
    </source>
</evidence>
<dbReference type="InterPro" id="IPR008925">
    <property type="entry name" value="aa_tRNA-synth_I_cd-bd_sf"/>
</dbReference>
<comment type="function">
    <text evidence="10">Catalyzes the attachment of glutamate to tRNA(Glu) in a two-step reaction: glutamate is first activated by ATP to form Glu-AMP and then transferred to the acceptor end of tRNA(Glu).</text>
</comment>
<dbReference type="SUPFAM" id="SSF48163">
    <property type="entry name" value="An anticodon-binding domain of class I aminoacyl-tRNA synthetases"/>
    <property type="match status" value="1"/>
</dbReference>
<dbReference type="PANTHER" id="PTHR43311">
    <property type="entry name" value="GLUTAMATE--TRNA LIGASE"/>
    <property type="match status" value="1"/>
</dbReference>
<evidence type="ECO:0000256" key="10">
    <source>
        <dbReference type="HAMAP-Rule" id="MF_00022"/>
    </source>
</evidence>
<comment type="subunit">
    <text evidence="3 10">Monomer.</text>
</comment>
<evidence type="ECO:0000256" key="1">
    <source>
        <dbReference type="ARBA" id="ARBA00004496"/>
    </source>
</evidence>
<dbReference type="FunFam" id="3.40.50.620:FF:000007">
    <property type="entry name" value="Glutamate--tRNA ligase"/>
    <property type="match status" value="1"/>
</dbReference>